<keyword evidence="3" id="KW-1185">Reference proteome</keyword>
<name>A0A2T0R3F5_9ACTN</name>
<evidence type="ECO:0000313" key="2">
    <source>
        <dbReference type="EMBL" id="PRY14582.1"/>
    </source>
</evidence>
<dbReference type="InterPro" id="IPR000182">
    <property type="entry name" value="GNAT_dom"/>
</dbReference>
<dbReference type="PROSITE" id="PS51186">
    <property type="entry name" value="GNAT"/>
    <property type="match status" value="1"/>
</dbReference>
<dbReference type="PANTHER" id="PTHR43441:SF10">
    <property type="entry name" value="ACETYLTRANSFERASE"/>
    <property type="match status" value="1"/>
</dbReference>
<protein>
    <submittedName>
        <fullName evidence="2">Ribosomal-protein-serine acetyltransferase</fullName>
    </submittedName>
</protein>
<dbReference type="RefSeq" id="WP_106211032.1">
    <property type="nucleotide sequence ID" value="NZ_PVZF01000006.1"/>
</dbReference>
<dbReference type="GO" id="GO:1990189">
    <property type="term" value="F:protein N-terminal-serine acetyltransferase activity"/>
    <property type="evidence" value="ECO:0007669"/>
    <property type="project" value="TreeGrafter"/>
</dbReference>
<evidence type="ECO:0000259" key="1">
    <source>
        <dbReference type="PROSITE" id="PS51186"/>
    </source>
</evidence>
<sequence length="182" mass="19904">MTGFVLAVDEDVELVLTEPWLVPSVHALLLADLEHLQPWEELARPDLTLEEFAARLRTTRLAWVDGKALPCTLRWRGEVVGALGASLDPELSRAGLGYWIDAGHQGRGIVTRAAATLREHLVRDRGVQRVEIRCAAQNRPSRAVAERLGFTLEGTLRSVLPAAGGRHDVCVCGRLPGDDAHP</sequence>
<dbReference type="InterPro" id="IPR051908">
    <property type="entry name" value="Ribosomal_N-acetyltransferase"/>
</dbReference>
<dbReference type="PANTHER" id="PTHR43441">
    <property type="entry name" value="RIBOSOMAL-PROTEIN-SERINE ACETYLTRANSFERASE"/>
    <property type="match status" value="1"/>
</dbReference>
<dbReference type="AlphaFoldDB" id="A0A2T0R3F5"/>
<dbReference type="OrthoDB" id="9799321at2"/>
<evidence type="ECO:0000313" key="3">
    <source>
        <dbReference type="Proteomes" id="UP000238083"/>
    </source>
</evidence>
<dbReference type="Pfam" id="PF13302">
    <property type="entry name" value="Acetyltransf_3"/>
    <property type="match status" value="1"/>
</dbReference>
<dbReference type="GO" id="GO:0005737">
    <property type="term" value="C:cytoplasm"/>
    <property type="evidence" value="ECO:0007669"/>
    <property type="project" value="TreeGrafter"/>
</dbReference>
<proteinExistence type="predicted"/>
<dbReference type="EMBL" id="PVZF01000006">
    <property type="protein sequence ID" value="PRY14582.1"/>
    <property type="molecule type" value="Genomic_DNA"/>
</dbReference>
<organism evidence="2 3">
    <name type="scientific">Kineococcus rhizosphaerae</name>
    <dbReference type="NCBI Taxonomy" id="559628"/>
    <lineage>
        <taxon>Bacteria</taxon>
        <taxon>Bacillati</taxon>
        <taxon>Actinomycetota</taxon>
        <taxon>Actinomycetes</taxon>
        <taxon>Kineosporiales</taxon>
        <taxon>Kineosporiaceae</taxon>
        <taxon>Kineococcus</taxon>
    </lineage>
</organism>
<dbReference type="InterPro" id="IPR016181">
    <property type="entry name" value="Acyl_CoA_acyltransferase"/>
</dbReference>
<gene>
    <name evidence="2" type="ORF">CLV37_106140</name>
</gene>
<reference evidence="2 3" key="1">
    <citation type="submission" date="2018-03" db="EMBL/GenBank/DDBJ databases">
        <title>Genomic Encyclopedia of Archaeal and Bacterial Type Strains, Phase II (KMG-II): from individual species to whole genera.</title>
        <authorList>
            <person name="Goeker M."/>
        </authorList>
    </citation>
    <scope>NUCLEOTIDE SEQUENCE [LARGE SCALE GENOMIC DNA]</scope>
    <source>
        <strain evidence="2 3">DSM 19711</strain>
    </source>
</reference>
<dbReference type="Proteomes" id="UP000238083">
    <property type="component" value="Unassembled WGS sequence"/>
</dbReference>
<comment type="caution">
    <text evidence="2">The sequence shown here is derived from an EMBL/GenBank/DDBJ whole genome shotgun (WGS) entry which is preliminary data.</text>
</comment>
<dbReference type="SUPFAM" id="SSF55729">
    <property type="entry name" value="Acyl-CoA N-acyltransferases (Nat)"/>
    <property type="match status" value="1"/>
</dbReference>
<feature type="domain" description="N-acetyltransferase" evidence="1">
    <location>
        <begin position="23"/>
        <end position="170"/>
    </location>
</feature>
<keyword evidence="2" id="KW-0808">Transferase</keyword>
<accession>A0A2T0R3F5</accession>
<dbReference type="Gene3D" id="3.40.630.30">
    <property type="match status" value="1"/>
</dbReference>
<dbReference type="GO" id="GO:0008999">
    <property type="term" value="F:protein-N-terminal-alanine acetyltransferase activity"/>
    <property type="evidence" value="ECO:0007669"/>
    <property type="project" value="TreeGrafter"/>
</dbReference>